<dbReference type="EMBL" id="CP060016">
    <property type="protein sequence ID" value="UNB98268.1"/>
    <property type="molecule type" value="Genomic_DNA"/>
</dbReference>
<dbReference type="AlphaFoldDB" id="A0AAX2ZSR1"/>
<dbReference type="EMBL" id="AP022579">
    <property type="protein sequence ID" value="BBX94045.1"/>
    <property type="molecule type" value="Genomic_DNA"/>
</dbReference>
<organism evidence="2 4">
    <name type="scientific">Mycolicibacterium boenickei</name>
    <dbReference type="NCBI Taxonomy" id="146017"/>
    <lineage>
        <taxon>Bacteria</taxon>
        <taxon>Bacillati</taxon>
        <taxon>Actinomycetota</taxon>
        <taxon>Actinomycetes</taxon>
        <taxon>Mycobacteriales</taxon>
        <taxon>Mycobacteriaceae</taxon>
        <taxon>Mycolicibacterium</taxon>
    </lineage>
</organism>
<sequence length="255" mass="28582">MKLVNDQLAEPVRLIPPTDNGFLLLAAEAGRWAGPLPLPSRTRRRLAERLTGYAEQLTRRDDVVEAVVFRAALRPPGEGAALLARAGVRPARYDLVVLIRTTDVDVTGSVRADDAYRAMVSEIRREARHTYYMAADNVARIADVDHTTDRWFLFNYFHCHSAETVYATWEYTAGWFQRHTALPDSTLLSPRPGEPSDYSVVNHAGWPALRVFLPSLLFRRSFRSFVLANFKANDVAAQPVIYRRAAATGSSTARP</sequence>
<dbReference type="Proteomes" id="UP001162885">
    <property type="component" value="Chromosome"/>
</dbReference>
<evidence type="ECO:0000313" key="4">
    <source>
        <dbReference type="Proteomes" id="UP001162885"/>
    </source>
</evidence>
<reference evidence="1" key="2">
    <citation type="submission" date="2020-02" db="EMBL/GenBank/DDBJ databases">
        <authorList>
            <person name="Matsumoto Y."/>
            <person name="Kinjo T."/>
            <person name="Motooka D."/>
            <person name="Nabeya D."/>
            <person name="Jung N."/>
            <person name="Uechi K."/>
            <person name="Horii T."/>
            <person name="Iida T."/>
            <person name="Fujita J."/>
            <person name="Nakamura S."/>
        </authorList>
    </citation>
    <scope>NUCLEOTIDE SEQUENCE</scope>
    <source>
        <strain evidence="1">JCM 15653</strain>
    </source>
</reference>
<accession>A0AAX2ZSR1</accession>
<reference evidence="1 3" key="1">
    <citation type="journal article" date="2019" name="Emerg. Microbes Infect.">
        <title>Comprehensive subspecies identification of 175 nontuberculous mycobacteria species based on 7547 genomic profiles.</title>
        <authorList>
            <person name="Matsumoto Y."/>
            <person name="Kinjo T."/>
            <person name="Motooka D."/>
            <person name="Nabeya D."/>
            <person name="Jung N."/>
            <person name="Uechi K."/>
            <person name="Horii T."/>
            <person name="Iida T."/>
            <person name="Fujita J."/>
            <person name="Nakamura S."/>
        </authorList>
    </citation>
    <scope>NUCLEOTIDE SEQUENCE [LARGE SCALE GENOMIC DNA]</scope>
    <source>
        <strain evidence="1 3">JCM 15653</strain>
    </source>
</reference>
<evidence type="ECO:0000313" key="3">
    <source>
        <dbReference type="Proteomes" id="UP000466683"/>
    </source>
</evidence>
<keyword evidence="3" id="KW-1185">Reference proteome</keyword>
<evidence type="ECO:0000313" key="1">
    <source>
        <dbReference type="EMBL" id="BBX94045.1"/>
    </source>
</evidence>
<proteinExistence type="predicted"/>
<protein>
    <submittedName>
        <fullName evidence="2">Uncharacterized protein</fullName>
    </submittedName>
</protein>
<dbReference type="RefSeq" id="WP_077743416.1">
    <property type="nucleotide sequence ID" value="NZ_AP022579.1"/>
</dbReference>
<evidence type="ECO:0000313" key="2">
    <source>
        <dbReference type="EMBL" id="UNB98268.1"/>
    </source>
</evidence>
<name>A0AAX2ZSR1_9MYCO</name>
<gene>
    <name evidence="2" type="ORF">H5U98_22315</name>
    <name evidence="1" type="ORF">MBOE_56940</name>
</gene>
<dbReference type="Proteomes" id="UP000466683">
    <property type="component" value="Chromosome"/>
</dbReference>
<reference evidence="2 4" key="3">
    <citation type="journal article" date="2022" name="BMC Genomics">
        <title>Comparative genome analysis of mycobacteria focusing on tRNA and non-coding RNA.</title>
        <authorList>
            <person name="Behra P.R.K."/>
            <person name="Pettersson B.M.F."/>
            <person name="Ramesh M."/>
            <person name="Das S."/>
            <person name="Dasgupta S."/>
            <person name="Kirsebom L.A."/>
        </authorList>
    </citation>
    <scope>NUCLEOTIDE SEQUENCE [LARGE SCALE GENOMIC DNA]</scope>
    <source>
        <strain evidence="2 4">DSM 44677</strain>
    </source>
</reference>